<feature type="domain" description="PNPLA" evidence="5">
    <location>
        <begin position="8"/>
        <end position="169"/>
    </location>
</feature>
<feature type="active site" description="Proton acceptor" evidence="4">
    <location>
        <position position="156"/>
    </location>
</feature>
<evidence type="ECO:0000256" key="4">
    <source>
        <dbReference type="PROSITE-ProRule" id="PRU01161"/>
    </source>
</evidence>
<dbReference type="PROSITE" id="PS51635">
    <property type="entry name" value="PNPLA"/>
    <property type="match status" value="1"/>
</dbReference>
<feature type="short sequence motif" description="GXSXG" evidence="4">
    <location>
        <begin position="39"/>
        <end position="43"/>
    </location>
</feature>
<reference evidence="6 7" key="1">
    <citation type="journal article" date="2016" name="Nat. Commun.">
        <title>Thousands of microbial genomes shed light on interconnected biogeochemical processes in an aquifer system.</title>
        <authorList>
            <person name="Anantharaman K."/>
            <person name="Brown C.T."/>
            <person name="Hug L.A."/>
            <person name="Sharon I."/>
            <person name="Castelle C.J."/>
            <person name="Probst A.J."/>
            <person name="Thomas B.C."/>
            <person name="Singh A."/>
            <person name="Wilkins M.J."/>
            <person name="Karaoz U."/>
            <person name="Brodie E.L."/>
            <person name="Williams K.H."/>
            <person name="Hubbard S.S."/>
            <person name="Banfield J.F."/>
        </authorList>
    </citation>
    <scope>NUCLEOTIDE SEQUENCE [LARGE SCALE GENOMIC DNA]</scope>
</reference>
<dbReference type="GO" id="GO:0016787">
    <property type="term" value="F:hydrolase activity"/>
    <property type="evidence" value="ECO:0007669"/>
    <property type="project" value="UniProtKB-UniRule"/>
</dbReference>
<sequence>MKRKTIGLALGSGGWRGLAHFGVIKEFERQGIPIDCISGSSAGALIGGLYSYYGSTYEIESIISSFGYRSLYGILFDPARKLGLINGDKYTKFIEKYTGDVRIEDLKIKFTAVCSDLIKGDPVGLTEGKLSSAIRASSSMPTVFKPMMINGRLLVDGGNTMPVPVKMVKEMGADIVVAVNLYGKMFPYKREYLKKQELSLISVTRITYQMLIESLASENTKEADIVINPKIWEGEFNIFKNLINNQETTIEDGERAARDVIPAIKKLLY</sequence>
<dbReference type="InterPro" id="IPR050301">
    <property type="entry name" value="NTE"/>
</dbReference>
<evidence type="ECO:0000256" key="1">
    <source>
        <dbReference type="ARBA" id="ARBA00022801"/>
    </source>
</evidence>
<evidence type="ECO:0000313" key="7">
    <source>
        <dbReference type="Proteomes" id="UP000178937"/>
    </source>
</evidence>
<keyword evidence="2 4" id="KW-0442">Lipid degradation</keyword>
<dbReference type="InterPro" id="IPR002641">
    <property type="entry name" value="PNPLA_dom"/>
</dbReference>
<dbReference type="GO" id="GO:0016042">
    <property type="term" value="P:lipid catabolic process"/>
    <property type="evidence" value="ECO:0007669"/>
    <property type="project" value="UniProtKB-UniRule"/>
</dbReference>
<dbReference type="Pfam" id="PF01734">
    <property type="entry name" value="Patatin"/>
    <property type="match status" value="1"/>
</dbReference>
<dbReference type="Gene3D" id="3.40.1090.10">
    <property type="entry name" value="Cytosolic phospholipase A2 catalytic domain"/>
    <property type="match status" value="2"/>
</dbReference>
<evidence type="ECO:0000256" key="3">
    <source>
        <dbReference type="ARBA" id="ARBA00023098"/>
    </source>
</evidence>
<dbReference type="PANTHER" id="PTHR14226">
    <property type="entry name" value="NEUROPATHY TARGET ESTERASE/SWISS CHEESE D.MELANOGASTER"/>
    <property type="match status" value="1"/>
</dbReference>
<proteinExistence type="predicted"/>
<dbReference type="STRING" id="1802540.A2393_02470"/>
<dbReference type="CDD" id="cd07205">
    <property type="entry name" value="Pat_PNPLA6_PNPLA7_NTE1_like"/>
    <property type="match status" value="1"/>
</dbReference>
<feature type="active site" description="Nucleophile" evidence="4">
    <location>
        <position position="41"/>
    </location>
</feature>
<keyword evidence="1 4" id="KW-0378">Hydrolase</keyword>
<keyword evidence="3 4" id="KW-0443">Lipid metabolism</keyword>
<dbReference type="InterPro" id="IPR016035">
    <property type="entry name" value="Acyl_Trfase/lysoPLipase"/>
</dbReference>
<dbReference type="AlphaFoldDB" id="A0A1F8CZZ5"/>
<evidence type="ECO:0000259" key="5">
    <source>
        <dbReference type="PROSITE" id="PS51635"/>
    </source>
</evidence>
<organism evidence="6 7">
    <name type="scientific">Candidatus Woesebacteria bacterium RIFOXYB1_FULL_41_13</name>
    <dbReference type="NCBI Taxonomy" id="1802540"/>
    <lineage>
        <taxon>Bacteria</taxon>
        <taxon>Candidatus Woeseibacteriota</taxon>
    </lineage>
</organism>
<dbReference type="EMBL" id="MGIA01000002">
    <property type="protein sequence ID" value="OGM81914.1"/>
    <property type="molecule type" value="Genomic_DNA"/>
</dbReference>
<comment type="caution">
    <text evidence="6">The sequence shown here is derived from an EMBL/GenBank/DDBJ whole genome shotgun (WGS) entry which is preliminary data.</text>
</comment>
<dbReference type="SUPFAM" id="SSF52151">
    <property type="entry name" value="FabD/lysophospholipase-like"/>
    <property type="match status" value="1"/>
</dbReference>
<evidence type="ECO:0000313" key="6">
    <source>
        <dbReference type="EMBL" id="OGM81914.1"/>
    </source>
</evidence>
<evidence type="ECO:0000256" key="2">
    <source>
        <dbReference type="ARBA" id="ARBA00022963"/>
    </source>
</evidence>
<dbReference type="Proteomes" id="UP000178937">
    <property type="component" value="Unassembled WGS sequence"/>
</dbReference>
<name>A0A1F8CZZ5_9BACT</name>
<accession>A0A1F8CZZ5</accession>
<dbReference type="PANTHER" id="PTHR14226:SF76">
    <property type="entry name" value="NTE FAMILY PROTEIN RSSA"/>
    <property type="match status" value="1"/>
</dbReference>
<gene>
    <name evidence="6" type="ORF">A2393_02470</name>
</gene>
<feature type="short sequence motif" description="DGA/G" evidence="4">
    <location>
        <begin position="156"/>
        <end position="158"/>
    </location>
</feature>
<protein>
    <recommendedName>
        <fullName evidence="5">PNPLA domain-containing protein</fullName>
    </recommendedName>
</protein>
<comment type="caution">
    <text evidence="4">Lacks conserved residue(s) required for the propagation of feature annotation.</text>
</comment>